<keyword evidence="2" id="KW-1185">Reference proteome</keyword>
<dbReference type="EMBL" id="ATHI01000003">
    <property type="protein sequence ID" value="EPR35649.1"/>
    <property type="molecule type" value="Genomic_DNA"/>
</dbReference>
<evidence type="ECO:0000313" key="1">
    <source>
        <dbReference type="EMBL" id="EPR35649.1"/>
    </source>
</evidence>
<dbReference type="STRING" id="1121439.dsat_1990"/>
<reference evidence="1 2" key="1">
    <citation type="journal article" date="2013" name="Genome Announc.">
        <title>Draft genome sequences for three mercury-methylating, sulfate-reducing bacteria.</title>
        <authorList>
            <person name="Brown S.D."/>
            <person name="Hurt R.A.Jr."/>
            <person name="Gilmour C.C."/>
            <person name="Elias D.A."/>
        </authorList>
    </citation>
    <scope>NUCLEOTIDE SEQUENCE [LARGE SCALE GENOMIC DNA]</scope>
    <source>
        <strain evidence="1 2">DSM 16529</strain>
    </source>
</reference>
<dbReference type="PATRIC" id="fig|1121439.3.peg.375"/>
<dbReference type="OrthoDB" id="5453748at2"/>
<accession>S7UNR3</accession>
<dbReference type="RefSeq" id="WP_020885876.1">
    <property type="nucleotide sequence ID" value="NZ_ATHI01000003.1"/>
</dbReference>
<proteinExistence type="predicted"/>
<protein>
    <submittedName>
        <fullName evidence="1">Uncharacterized protein</fullName>
    </submittedName>
</protein>
<dbReference type="AlphaFoldDB" id="S7UNR3"/>
<name>S7UNR3_9BACT</name>
<organism evidence="1 2">
    <name type="scientific">Alkalidesulfovibrio alkalitolerans DSM 16529</name>
    <dbReference type="NCBI Taxonomy" id="1121439"/>
    <lineage>
        <taxon>Bacteria</taxon>
        <taxon>Pseudomonadati</taxon>
        <taxon>Thermodesulfobacteriota</taxon>
        <taxon>Desulfovibrionia</taxon>
        <taxon>Desulfovibrionales</taxon>
        <taxon>Desulfovibrionaceae</taxon>
        <taxon>Alkalidesulfovibrio</taxon>
    </lineage>
</organism>
<gene>
    <name evidence="1" type="ORF">dsat_1990</name>
</gene>
<evidence type="ECO:0000313" key="2">
    <source>
        <dbReference type="Proteomes" id="UP000014975"/>
    </source>
</evidence>
<comment type="caution">
    <text evidence="1">The sequence shown here is derived from an EMBL/GenBank/DDBJ whole genome shotgun (WGS) entry which is preliminary data.</text>
</comment>
<dbReference type="Proteomes" id="UP000014975">
    <property type="component" value="Unassembled WGS sequence"/>
</dbReference>
<sequence length="70" mass="8007">MSVLKTMRCPECGNNAPHRFHSCFHTFTSHDFWACLTCGHRMYRCPQCREFTSRKGSTCCDGCAATRRAV</sequence>